<protein>
    <recommendedName>
        <fullName evidence="2">Toxin CcdB</fullName>
    </recommendedName>
    <alternativeName>
        <fullName evidence="7">Cytotoxic protein CcdB</fullName>
    </alternativeName>
    <alternativeName>
        <fullName evidence="6">Protein LetD</fullName>
    </alternativeName>
</protein>
<evidence type="ECO:0000313" key="9">
    <source>
        <dbReference type="Proteomes" id="UP000500806"/>
    </source>
</evidence>
<evidence type="ECO:0000256" key="2">
    <source>
        <dbReference type="ARBA" id="ARBA00015075"/>
    </source>
</evidence>
<dbReference type="KEGG" id="pani:DCO16_01830"/>
<evidence type="ECO:0000313" key="8">
    <source>
        <dbReference type="EMBL" id="QKM61929.1"/>
    </source>
</evidence>
<dbReference type="GO" id="GO:0006276">
    <property type="term" value="P:plasmid maintenance"/>
    <property type="evidence" value="ECO:0007669"/>
    <property type="project" value="InterPro"/>
</dbReference>
<dbReference type="EMBL" id="CP028941">
    <property type="protein sequence ID" value="QKM61929.1"/>
    <property type="molecule type" value="Genomic_DNA"/>
</dbReference>
<gene>
    <name evidence="8" type="ORF">DCO16_01830</name>
</gene>
<evidence type="ECO:0000256" key="5">
    <source>
        <dbReference type="ARBA" id="ARBA00023163"/>
    </source>
</evidence>
<proteinExistence type="inferred from homology"/>
<dbReference type="SUPFAM" id="SSF50118">
    <property type="entry name" value="Cell growth inhibitor/plasmid maintenance toxic component"/>
    <property type="match status" value="1"/>
</dbReference>
<evidence type="ECO:0000256" key="3">
    <source>
        <dbReference type="ARBA" id="ARBA00022491"/>
    </source>
</evidence>
<dbReference type="RefSeq" id="WP_173942080.1">
    <property type="nucleotide sequence ID" value="NZ_CBCSCD010000007.1"/>
</dbReference>
<keyword evidence="9" id="KW-1185">Reference proteome</keyword>
<dbReference type="Pfam" id="PF01845">
    <property type="entry name" value="CcdB"/>
    <property type="match status" value="1"/>
</dbReference>
<accession>A0A6M9PMZ2</accession>
<sequence>MQFDVFENPSPRMRDVYPFVIDIQSNLLSLLATRMVIPISITKLSIEKIPRRLCPLINIDGKKLMLMPHEAAPLDKKILKRKIGSAKSQSSEILSAMDAVTSGI</sequence>
<evidence type="ECO:0000256" key="7">
    <source>
        <dbReference type="ARBA" id="ARBA00033135"/>
    </source>
</evidence>
<dbReference type="Gene3D" id="2.30.30.110">
    <property type="match status" value="1"/>
</dbReference>
<reference evidence="8 9" key="1">
    <citation type="submission" date="2018-04" db="EMBL/GenBank/DDBJ databases">
        <title>Polynucleobacter sp. LimPoW16 genome.</title>
        <authorList>
            <person name="Hahn M.W."/>
        </authorList>
    </citation>
    <scope>NUCLEOTIDE SEQUENCE [LARGE SCALE GENOMIC DNA]</scope>
    <source>
        <strain evidence="8 9">LimPoW16</strain>
    </source>
</reference>
<keyword evidence="4" id="KW-0805">Transcription regulation</keyword>
<dbReference type="InterPro" id="IPR002712">
    <property type="entry name" value="CcdB"/>
</dbReference>
<keyword evidence="3" id="KW-0678">Repressor</keyword>
<name>A0A6M9PMZ2_9BURK</name>
<comment type="similarity">
    <text evidence="1">Belongs to the CcdB toxin family.</text>
</comment>
<organism evidence="8 9">
    <name type="scientific">Polynucleobacter antarcticus</name>
    <dbReference type="NCBI Taxonomy" id="1743162"/>
    <lineage>
        <taxon>Bacteria</taxon>
        <taxon>Pseudomonadati</taxon>
        <taxon>Pseudomonadota</taxon>
        <taxon>Betaproteobacteria</taxon>
        <taxon>Burkholderiales</taxon>
        <taxon>Burkholderiaceae</taxon>
        <taxon>Polynucleobacter</taxon>
    </lineage>
</organism>
<dbReference type="Proteomes" id="UP000500806">
    <property type="component" value="Chromosome"/>
</dbReference>
<dbReference type="InterPro" id="IPR011067">
    <property type="entry name" value="Plasmid_toxin/cell-grow_inhib"/>
</dbReference>
<evidence type="ECO:0000256" key="4">
    <source>
        <dbReference type="ARBA" id="ARBA00023015"/>
    </source>
</evidence>
<dbReference type="GO" id="GO:0008657">
    <property type="term" value="F:DNA topoisomerase type II (double strand cut, ATP-hydrolyzing) inhibitor activity"/>
    <property type="evidence" value="ECO:0007669"/>
    <property type="project" value="InterPro"/>
</dbReference>
<evidence type="ECO:0000256" key="6">
    <source>
        <dbReference type="ARBA" id="ARBA00029628"/>
    </source>
</evidence>
<dbReference type="AlphaFoldDB" id="A0A6M9PMZ2"/>
<keyword evidence="5" id="KW-0804">Transcription</keyword>
<evidence type="ECO:0000256" key="1">
    <source>
        <dbReference type="ARBA" id="ARBA00005230"/>
    </source>
</evidence>